<dbReference type="Proteomes" id="UP001352852">
    <property type="component" value="Unassembled WGS sequence"/>
</dbReference>
<feature type="non-terminal residue" evidence="2">
    <location>
        <position position="175"/>
    </location>
</feature>
<dbReference type="EMBL" id="JAHUTJ010060619">
    <property type="protein sequence ID" value="MED6288448.1"/>
    <property type="molecule type" value="Genomic_DNA"/>
</dbReference>
<name>A0ABU7EQ73_9TELE</name>
<evidence type="ECO:0000313" key="3">
    <source>
        <dbReference type="Proteomes" id="UP001352852"/>
    </source>
</evidence>
<sequence>IIYDPNHASEALRSFTFRDVVQGRVAIEETLSDADSQIHKNKSSLTKARGHTPATPLNDSFTFLLKAGNVQPAKGELHFTIFPHHQMRHGTRGFHKAHGASHERTTTHFGAHNRTTQGAGHGESVMHSTTAESLHPHFFSNNNQNKTHRKVKPHSRWGNRTRSHGGRSGSSPEIA</sequence>
<accession>A0ABU7EQ73</accession>
<feature type="non-terminal residue" evidence="2">
    <location>
        <position position="1"/>
    </location>
</feature>
<gene>
    <name evidence="2" type="ORF">CHARACLAT_026616</name>
</gene>
<evidence type="ECO:0000313" key="2">
    <source>
        <dbReference type="EMBL" id="MED6288448.1"/>
    </source>
</evidence>
<organism evidence="2 3">
    <name type="scientific">Characodon lateralis</name>
    <dbReference type="NCBI Taxonomy" id="208331"/>
    <lineage>
        <taxon>Eukaryota</taxon>
        <taxon>Metazoa</taxon>
        <taxon>Chordata</taxon>
        <taxon>Craniata</taxon>
        <taxon>Vertebrata</taxon>
        <taxon>Euteleostomi</taxon>
        <taxon>Actinopterygii</taxon>
        <taxon>Neopterygii</taxon>
        <taxon>Teleostei</taxon>
        <taxon>Neoteleostei</taxon>
        <taxon>Acanthomorphata</taxon>
        <taxon>Ovalentaria</taxon>
        <taxon>Atherinomorphae</taxon>
        <taxon>Cyprinodontiformes</taxon>
        <taxon>Goodeidae</taxon>
        <taxon>Characodon</taxon>
    </lineage>
</organism>
<reference evidence="2 3" key="1">
    <citation type="submission" date="2021-06" db="EMBL/GenBank/DDBJ databases">
        <authorList>
            <person name="Palmer J.M."/>
        </authorList>
    </citation>
    <scope>NUCLEOTIDE SEQUENCE [LARGE SCALE GENOMIC DNA]</scope>
    <source>
        <strain evidence="2 3">CL_MEX2019</strain>
        <tissue evidence="2">Muscle</tissue>
    </source>
</reference>
<keyword evidence="3" id="KW-1185">Reference proteome</keyword>
<comment type="caution">
    <text evidence="2">The sequence shown here is derived from an EMBL/GenBank/DDBJ whole genome shotgun (WGS) entry which is preliminary data.</text>
</comment>
<proteinExistence type="predicted"/>
<evidence type="ECO:0000256" key="1">
    <source>
        <dbReference type="SAM" id="MobiDB-lite"/>
    </source>
</evidence>
<protein>
    <submittedName>
        <fullName evidence="2">Uncharacterized protein</fullName>
    </submittedName>
</protein>
<feature type="compositionally biased region" description="Basic residues" evidence="1">
    <location>
        <begin position="146"/>
        <end position="165"/>
    </location>
</feature>
<feature type="region of interest" description="Disordered" evidence="1">
    <location>
        <begin position="135"/>
        <end position="175"/>
    </location>
</feature>